<dbReference type="RefSeq" id="XP_025343520.1">
    <property type="nucleotide sequence ID" value="XM_025488753.1"/>
</dbReference>
<dbReference type="OrthoDB" id="10070927at2759"/>
<keyword evidence="2" id="KW-1185">Reference proteome</keyword>
<dbReference type="EMBL" id="PKFO01000008">
    <property type="protein sequence ID" value="PVH22580.1"/>
    <property type="molecule type" value="Genomic_DNA"/>
</dbReference>
<proteinExistence type="predicted"/>
<gene>
    <name evidence="1" type="ORF">CXQ85_005152</name>
</gene>
<protein>
    <submittedName>
        <fullName evidence="1">Uncharacterized protein</fullName>
    </submittedName>
</protein>
<reference evidence="1 2" key="1">
    <citation type="submission" date="2017-12" db="EMBL/GenBank/DDBJ databases">
        <title>Genome Sequence of a Multidrug-Resistant Candida haemulonii Isolate from a Patient with Chronic Leg Ulcers in Israel.</title>
        <authorList>
            <person name="Chow N.A."/>
            <person name="Gade L."/>
            <person name="Batra D."/>
            <person name="Rowe L.A."/>
            <person name="Ben-Ami R."/>
            <person name="Loparev V.N."/>
            <person name="Litvintseva A.P."/>
        </authorList>
    </citation>
    <scope>NUCLEOTIDE SEQUENCE [LARGE SCALE GENOMIC DNA]</scope>
    <source>
        <strain evidence="1 2">B11899</strain>
    </source>
</reference>
<accession>A0A2V1AWW0</accession>
<dbReference type="VEuPathDB" id="FungiDB:CXQ85_005152"/>
<dbReference type="Proteomes" id="UP000244309">
    <property type="component" value="Unassembled WGS sequence"/>
</dbReference>
<sequence>MVNVKEAAPESEGMLSAYSEKTSIRRSRLQYSALLERLQDRAFLKHPEAYGPCKPTLFNQVLESDGETANRTSDSGNALPFHSPFDYFVHMERANFGQVADSSAMRQ</sequence>
<comment type="caution">
    <text evidence="1">The sequence shown here is derived from an EMBL/GenBank/DDBJ whole genome shotgun (WGS) entry which is preliminary data.</text>
</comment>
<dbReference type="GeneID" id="37010482"/>
<organism evidence="1 2">
    <name type="scientific">Candidozyma haemuli</name>
    <dbReference type="NCBI Taxonomy" id="45357"/>
    <lineage>
        <taxon>Eukaryota</taxon>
        <taxon>Fungi</taxon>
        <taxon>Dikarya</taxon>
        <taxon>Ascomycota</taxon>
        <taxon>Saccharomycotina</taxon>
        <taxon>Pichiomycetes</taxon>
        <taxon>Metschnikowiaceae</taxon>
        <taxon>Candidozyma</taxon>
    </lineage>
</organism>
<dbReference type="AlphaFoldDB" id="A0A2V1AWW0"/>
<evidence type="ECO:0000313" key="1">
    <source>
        <dbReference type="EMBL" id="PVH22580.1"/>
    </source>
</evidence>
<name>A0A2V1AWW0_9ASCO</name>
<evidence type="ECO:0000313" key="2">
    <source>
        <dbReference type="Proteomes" id="UP000244309"/>
    </source>
</evidence>